<evidence type="ECO:0000313" key="2">
    <source>
        <dbReference type="EMBL" id="KPQ15959.1"/>
    </source>
</evidence>
<comment type="caution">
    <text evidence="2">The sequence shown here is derived from an EMBL/GenBank/DDBJ whole genome shotgun (WGS) entry which is preliminary data.</text>
</comment>
<evidence type="ECO:0000313" key="3">
    <source>
        <dbReference type="Proteomes" id="UP000050421"/>
    </source>
</evidence>
<dbReference type="AlphaFoldDB" id="A0A0P7Y705"/>
<reference evidence="2 3" key="1">
    <citation type="submission" date="2015-09" db="EMBL/GenBank/DDBJ databases">
        <title>Identification and resolution of microdiversity through metagenomic sequencing of parallel consortia.</title>
        <authorList>
            <person name="Nelson W.C."/>
            <person name="Romine M.F."/>
            <person name="Lindemann S.R."/>
        </authorList>
    </citation>
    <scope>NUCLEOTIDE SEQUENCE [LARGE SCALE GENOMIC DNA]</scope>
    <source>
        <strain evidence="2">HL-49</strain>
    </source>
</reference>
<feature type="transmembrane region" description="Helical" evidence="1">
    <location>
        <begin position="117"/>
        <end position="137"/>
    </location>
</feature>
<gene>
    <name evidence="2" type="ORF">HLUCCX10_08535</name>
</gene>
<dbReference type="PATRIC" id="fig|1305737.6.peg.2333"/>
<evidence type="ECO:0000256" key="1">
    <source>
        <dbReference type="SAM" id="Phobius"/>
    </source>
</evidence>
<accession>A0A0P7Y705</accession>
<sequence length="154" mass="16801">MEINGLIESPEIEQNSKLKAAYSQLKNLLSELRKREIPTAIVNAIDQEIDKLNGFSGSDKELLKQVRNSQSLILSLIKKELGLVPKGHFQTMWMALGMATFGIPFGVVFGLTLGNMAFFAIGIPIGLSIGLAIGSGMDKKAQEEGRQLEIEIKA</sequence>
<dbReference type="Proteomes" id="UP000050421">
    <property type="component" value="Unassembled WGS sequence"/>
</dbReference>
<protein>
    <submittedName>
        <fullName evidence="2">Uncharacterized protein</fullName>
    </submittedName>
</protein>
<keyword evidence="1" id="KW-0472">Membrane</keyword>
<proteinExistence type="predicted"/>
<dbReference type="STRING" id="1305737.GCA_000526355_01074"/>
<name>A0A0P7Y705_9BACT</name>
<dbReference type="EMBL" id="LJXT01000045">
    <property type="protein sequence ID" value="KPQ15959.1"/>
    <property type="molecule type" value="Genomic_DNA"/>
</dbReference>
<dbReference type="eggNOG" id="ENOG5032RJH">
    <property type="taxonomic scope" value="Bacteria"/>
</dbReference>
<organism evidence="2 3">
    <name type="scientific">Algoriphagus marincola HL-49</name>
    <dbReference type="NCBI Taxonomy" id="1305737"/>
    <lineage>
        <taxon>Bacteria</taxon>
        <taxon>Pseudomonadati</taxon>
        <taxon>Bacteroidota</taxon>
        <taxon>Cytophagia</taxon>
        <taxon>Cytophagales</taxon>
        <taxon>Cyclobacteriaceae</taxon>
        <taxon>Algoriphagus</taxon>
    </lineage>
</organism>
<feature type="transmembrane region" description="Helical" evidence="1">
    <location>
        <begin position="93"/>
        <end position="111"/>
    </location>
</feature>
<keyword evidence="1" id="KW-0812">Transmembrane</keyword>
<keyword evidence="1" id="KW-1133">Transmembrane helix</keyword>